<gene>
    <name evidence="1" type="ORF">RPERSI_LOCUS24045</name>
</gene>
<feature type="non-terminal residue" evidence="1">
    <location>
        <position position="1"/>
    </location>
</feature>
<sequence>AELCSADWVAFNINDDIEPKSDEKAYLIKSIFKNDFYLVLVTDLRRLWFEELRGMEIIARAKEIETGLDITDELQLPNLLTLLSELLKVQREDSAYDFNLRTSINLGLASLRWLFSCEMISLSRETENMKINALDEQSVLYQHFILPMMHIALEYREQVNLLKTMIKDKENEVAEMLELLNKAKLSDYDR</sequence>
<keyword evidence="2" id="KW-1185">Reference proteome</keyword>
<name>A0ACA9RYV7_9GLOM</name>
<protein>
    <submittedName>
        <fullName evidence="1">35539_t:CDS:1</fullName>
    </submittedName>
</protein>
<dbReference type="EMBL" id="CAJVQC010076422">
    <property type="protein sequence ID" value="CAG8814676.1"/>
    <property type="molecule type" value="Genomic_DNA"/>
</dbReference>
<evidence type="ECO:0000313" key="2">
    <source>
        <dbReference type="Proteomes" id="UP000789920"/>
    </source>
</evidence>
<proteinExistence type="predicted"/>
<comment type="caution">
    <text evidence="1">The sequence shown here is derived from an EMBL/GenBank/DDBJ whole genome shotgun (WGS) entry which is preliminary data.</text>
</comment>
<dbReference type="Proteomes" id="UP000789920">
    <property type="component" value="Unassembled WGS sequence"/>
</dbReference>
<reference evidence="1" key="1">
    <citation type="submission" date="2021-06" db="EMBL/GenBank/DDBJ databases">
        <authorList>
            <person name="Kallberg Y."/>
            <person name="Tangrot J."/>
            <person name="Rosling A."/>
        </authorList>
    </citation>
    <scope>NUCLEOTIDE SEQUENCE</scope>
    <source>
        <strain evidence="1">MA461A</strain>
    </source>
</reference>
<organism evidence="1 2">
    <name type="scientific">Racocetra persica</name>
    <dbReference type="NCBI Taxonomy" id="160502"/>
    <lineage>
        <taxon>Eukaryota</taxon>
        <taxon>Fungi</taxon>
        <taxon>Fungi incertae sedis</taxon>
        <taxon>Mucoromycota</taxon>
        <taxon>Glomeromycotina</taxon>
        <taxon>Glomeromycetes</taxon>
        <taxon>Diversisporales</taxon>
        <taxon>Gigasporaceae</taxon>
        <taxon>Racocetra</taxon>
    </lineage>
</organism>
<evidence type="ECO:0000313" key="1">
    <source>
        <dbReference type="EMBL" id="CAG8814676.1"/>
    </source>
</evidence>
<accession>A0ACA9RYV7</accession>
<feature type="non-terminal residue" evidence="1">
    <location>
        <position position="190"/>
    </location>
</feature>